<accession>A0AAW4IR92</accession>
<dbReference type="RefSeq" id="WP_207970329.1">
    <property type="nucleotide sequence ID" value="NZ_JAGBKN010000042.1"/>
</dbReference>
<name>A0AAW4IR92_9GAMM</name>
<keyword evidence="2" id="KW-1185">Reference proteome</keyword>
<protein>
    <submittedName>
        <fullName evidence="1">Uncharacterized protein</fullName>
    </submittedName>
</protein>
<proteinExistence type="predicted"/>
<gene>
    <name evidence="1" type="ORF">J3491_11665</name>
</gene>
<evidence type="ECO:0000313" key="2">
    <source>
        <dbReference type="Proteomes" id="UP000664161"/>
    </source>
</evidence>
<reference evidence="1 2" key="1">
    <citation type="submission" date="2021-03" db="EMBL/GenBank/DDBJ databases">
        <authorList>
            <person name="Shang D.-D."/>
            <person name="Du Z.-J."/>
            <person name="Chen G.-J."/>
        </authorList>
    </citation>
    <scope>NUCLEOTIDE SEQUENCE [LARGE SCALE GENOMIC DNA]</scope>
    <source>
        <strain evidence="1 2">F2608</strain>
    </source>
</reference>
<dbReference type="AlphaFoldDB" id="A0AAW4IR92"/>
<dbReference type="Proteomes" id="UP000664161">
    <property type="component" value="Unassembled WGS sequence"/>
</dbReference>
<sequence>MENVSIAKLKKQSVFTFPESSTLFYIYQRLIRPQIQASNHLSTHQKMSFVKPILLMKKDNRIFLTNNFEIFYLLKTANIDQALLSQIILTVQISEDQFFVDTVFYELIDIITRYQKILNIEAIYQDMNEFLTPELNQQLFEKNIFSIPTFCYLINIHEQTYYKRCKKGGSSVKTQL</sequence>
<evidence type="ECO:0000313" key="1">
    <source>
        <dbReference type="EMBL" id="MBO1517984.1"/>
    </source>
</evidence>
<dbReference type="EMBL" id="JAGBKN010000042">
    <property type="protein sequence ID" value="MBO1517984.1"/>
    <property type="molecule type" value="Genomic_DNA"/>
</dbReference>
<organism evidence="1 2">
    <name type="scientific">Psychrobacter halodurans</name>
    <dbReference type="NCBI Taxonomy" id="2818439"/>
    <lineage>
        <taxon>Bacteria</taxon>
        <taxon>Pseudomonadati</taxon>
        <taxon>Pseudomonadota</taxon>
        <taxon>Gammaproteobacteria</taxon>
        <taxon>Moraxellales</taxon>
        <taxon>Moraxellaceae</taxon>
        <taxon>Psychrobacter</taxon>
    </lineage>
</organism>
<comment type="caution">
    <text evidence="1">The sequence shown here is derived from an EMBL/GenBank/DDBJ whole genome shotgun (WGS) entry which is preliminary data.</text>
</comment>